<keyword evidence="15" id="KW-1185">Reference proteome</keyword>
<reference evidence="14" key="1">
    <citation type="submission" date="2016-01" db="EMBL/GenBank/DDBJ databases">
        <authorList>
            <person name="Peeters C."/>
        </authorList>
    </citation>
    <scope>NUCLEOTIDE SEQUENCE</scope>
    <source>
        <strain evidence="14">LMG 29322</strain>
    </source>
</reference>
<dbReference type="GO" id="GO:0009986">
    <property type="term" value="C:cell surface"/>
    <property type="evidence" value="ECO:0007669"/>
    <property type="project" value="UniProtKB-SubCell"/>
</dbReference>
<evidence type="ECO:0000256" key="5">
    <source>
        <dbReference type="ARBA" id="ARBA00022452"/>
    </source>
</evidence>
<evidence type="ECO:0000256" key="7">
    <source>
        <dbReference type="ARBA" id="ARBA00022729"/>
    </source>
</evidence>
<dbReference type="AlphaFoldDB" id="A0A158DSL8"/>
<keyword evidence="7" id="KW-0732">Signal</keyword>
<dbReference type="Gene3D" id="2.150.10.10">
    <property type="entry name" value="Serralysin-like metalloprotease, C-terminal"/>
    <property type="match status" value="2"/>
</dbReference>
<evidence type="ECO:0000256" key="2">
    <source>
        <dbReference type="ARBA" id="ARBA00004442"/>
    </source>
</evidence>
<evidence type="ECO:0000259" key="13">
    <source>
        <dbReference type="Pfam" id="PF05662"/>
    </source>
</evidence>
<keyword evidence="5" id="KW-1134">Transmembrane beta strand</keyword>
<dbReference type="Pfam" id="PF05658">
    <property type="entry name" value="YadA_head"/>
    <property type="match status" value="5"/>
</dbReference>
<dbReference type="EMBL" id="FCOA02000059">
    <property type="protein sequence ID" value="SAK97621.1"/>
    <property type="molecule type" value="Genomic_DNA"/>
</dbReference>
<feature type="domain" description="Trimeric autotransporter adhesin YadA-like head" evidence="12">
    <location>
        <begin position="103"/>
        <end position="128"/>
    </location>
</feature>
<evidence type="ECO:0000256" key="6">
    <source>
        <dbReference type="ARBA" id="ARBA00022692"/>
    </source>
</evidence>
<dbReference type="OrthoDB" id="1632057at2"/>
<feature type="domain" description="Trimeric autotransporter adhesin YadA-like stalk" evidence="13">
    <location>
        <begin position="260"/>
        <end position="302"/>
    </location>
</feature>
<dbReference type="InterPro" id="IPR008640">
    <property type="entry name" value="Adhesin_Head_dom"/>
</dbReference>
<feature type="domain" description="Trimeric autotransporter adhesin YadA-like C-terminal membrane anchor" evidence="11">
    <location>
        <begin position="476"/>
        <end position="536"/>
    </location>
</feature>
<keyword evidence="6" id="KW-0812">Transmembrane</keyword>
<keyword evidence="4" id="KW-0813">Transport</keyword>
<name>A0A158DSL8_9BURK</name>
<proteinExistence type="inferred from homology"/>
<comment type="subcellular location">
    <subcellularLocation>
        <location evidence="2">Cell outer membrane</location>
    </subcellularLocation>
    <subcellularLocation>
        <location evidence="1">Cell surface</location>
    </subcellularLocation>
</comment>
<feature type="domain" description="Trimeric autotransporter adhesin YadA-like head" evidence="12">
    <location>
        <begin position="133"/>
        <end position="157"/>
    </location>
</feature>
<dbReference type="SUPFAM" id="SSF101967">
    <property type="entry name" value="Adhesin YadA, collagen-binding domain"/>
    <property type="match status" value="2"/>
</dbReference>
<dbReference type="GO" id="GO:0015031">
    <property type="term" value="P:protein transport"/>
    <property type="evidence" value="ECO:0007669"/>
    <property type="project" value="UniProtKB-KW"/>
</dbReference>
<evidence type="ECO:0000256" key="8">
    <source>
        <dbReference type="ARBA" id="ARBA00022927"/>
    </source>
</evidence>
<accession>A0A158DSL8</accession>
<dbReference type="Gene3D" id="3.30.1300.30">
    <property type="entry name" value="GSPII I/J protein-like"/>
    <property type="match status" value="1"/>
</dbReference>
<dbReference type="STRING" id="1777140.AWB79_07495"/>
<organism evidence="14 15">
    <name type="scientific">Caballeronia hypogeia</name>
    <dbReference type="NCBI Taxonomy" id="1777140"/>
    <lineage>
        <taxon>Bacteria</taxon>
        <taxon>Pseudomonadati</taxon>
        <taxon>Pseudomonadota</taxon>
        <taxon>Betaproteobacteria</taxon>
        <taxon>Burkholderiales</taxon>
        <taxon>Burkholderiaceae</taxon>
        <taxon>Caballeronia</taxon>
    </lineage>
</organism>
<keyword evidence="10" id="KW-0998">Cell outer membrane</keyword>
<dbReference type="Gene3D" id="1.20.5.170">
    <property type="match status" value="2"/>
</dbReference>
<sequence length="536" mass="52520">MTKSCSTARNFRNAKRGVAMALAAAIGLMGATGVALGGGVGVGTDQALGENSVAVGKDAKAHRSGAVAIGSGSEAMGNRALAAGAGAKAHGDDSVAVGAGSAATGRYSIALGSGARAERDNAIALGNLAAVLGDNAIALGARATVQRDNAIAIGNDASVLAANSVALGSFSVANGQGLNQQAWLVGGTAKGEVSVGAAGSERRVTNLAAGALDTDAVNVAQLRQAMSGTGGTAADAVLYDTSEHARVTLGGADAAAPVTLSNVAAGAIGTLSTDAVNGSQLYAMTASMGQALGGGAGVNPNGTWRAPAYSIGGRTFDNVGDALTNIDGRVTNIESSVTSVSQQISNGEVGLVKQDTTTGAMAVAADRNGTLVDMTGQDGARRITGVADGDISATSADAVNGSQIYALSQEMGAVNLNMTAHAQAMQDMATQANTYTDQRVGAALQSANSYTDGLVGTARRDASGGTAAAMAIAGLPQAVQYGRNLVGVSGATYDGQSAVALGVSRVSGSGRWVFKGSASTNTRGYYGVAVGAGMHW</sequence>
<dbReference type="InterPro" id="IPR011049">
    <property type="entry name" value="Serralysin-like_metalloprot_C"/>
</dbReference>
<feature type="domain" description="Trimeric autotransporter adhesin YadA-like stalk" evidence="13">
    <location>
        <begin position="203"/>
        <end position="233"/>
    </location>
</feature>
<dbReference type="InterPro" id="IPR045584">
    <property type="entry name" value="Pilin-like"/>
</dbReference>
<evidence type="ECO:0000313" key="15">
    <source>
        <dbReference type="Proteomes" id="UP000054851"/>
    </source>
</evidence>
<evidence type="ECO:0000256" key="10">
    <source>
        <dbReference type="ARBA" id="ARBA00023237"/>
    </source>
</evidence>
<evidence type="ECO:0000259" key="11">
    <source>
        <dbReference type="Pfam" id="PF03895"/>
    </source>
</evidence>
<keyword evidence="9" id="KW-0472">Membrane</keyword>
<evidence type="ECO:0000259" key="12">
    <source>
        <dbReference type="Pfam" id="PF05658"/>
    </source>
</evidence>
<dbReference type="CDD" id="cd12820">
    <property type="entry name" value="LbR_YadA-like"/>
    <property type="match status" value="1"/>
</dbReference>
<dbReference type="SUPFAM" id="SSF54523">
    <property type="entry name" value="Pili subunits"/>
    <property type="match status" value="1"/>
</dbReference>
<feature type="domain" description="Trimeric autotransporter adhesin YadA-like head" evidence="12">
    <location>
        <begin position="47"/>
        <end position="73"/>
    </location>
</feature>
<feature type="domain" description="Trimeric autotransporter adhesin YadA-like head" evidence="12">
    <location>
        <begin position="77"/>
        <end position="101"/>
    </location>
</feature>
<dbReference type="Proteomes" id="UP000054851">
    <property type="component" value="Unassembled WGS sequence"/>
</dbReference>
<keyword evidence="8" id="KW-0653">Protein transport</keyword>
<protein>
    <recommendedName>
        <fullName evidence="16">YadA domain-containing protein</fullName>
    </recommendedName>
</protein>
<evidence type="ECO:0008006" key="16">
    <source>
        <dbReference type="Google" id="ProtNLM"/>
    </source>
</evidence>
<dbReference type="InterPro" id="IPR005594">
    <property type="entry name" value="YadA_C"/>
</dbReference>
<dbReference type="Pfam" id="PF05662">
    <property type="entry name" value="YadA_stalk"/>
    <property type="match status" value="3"/>
</dbReference>
<dbReference type="Pfam" id="PF03895">
    <property type="entry name" value="YadA_anchor"/>
    <property type="match status" value="1"/>
</dbReference>
<evidence type="ECO:0000256" key="3">
    <source>
        <dbReference type="ARBA" id="ARBA00005848"/>
    </source>
</evidence>
<dbReference type="InterPro" id="IPR008635">
    <property type="entry name" value="Coiled_stalk_dom"/>
</dbReference>
<gene>
    <name evidence="14" type="ORF">AWB79_07495</name>
</gene>
<evidence type="ECO:0000313" key="14">
    <source>
        <dbReference type="EMBL" id="SAK97621.1"/>
    </source>
</evidence>
<comment type="caution">
    <text evidence="14">The sequence shown here is derived from an EMBL/GenBank/DDBJ whole genome shotgun (WGS) entry which is preliminary data.</text>
</comment>
<feature type="domain" description="Trimeric autotransporter adhesin YadA-like head" evidence="12">
    <location>
        <begin position="162"/>
        <end position="176"/>
    </location>
</feature>
<evidence type="ECO:0000256" key="4">
    <source>
        <dbReference type="ARBA" id="ARBA00022448"/>
    </source>
</evidence>
<evidence type="ECO:0000256" key="1">
    <source>
        <dbReference type="ARBA" id="ARBA00004241"/>
    </source>
</evidence>
<dbReference type="RefSeq" id="WP_082862595.1">
    <property type="nucleotide sequence ID" value="NZ_FCOA02000059.1"/>
</dbReference>
<comment type="similarity">
    <text evidence="3">Belongs to the autotransporter-2 (AT-2) (TC 1.B.40) family.</text>
</comment>
<feature type="domain" description="Trimeric autotransporter adhesin YadA-like stalk" evidence="13">
    <location>
        <begin position="382"/>
        <end position="413"/>
    </location>
</feature>
<evidence type="ECO:0000256" key="9">
    <source>
        <dbReference type="ARBA" id="ARBA00023136"/>
    </source>
</evidence>
<dbReference type="GO" id="GO:0009279">
    <property type="term" value="C:cell outer membrane"/>
    <property type="evidence" value="ECO:0007669"/>
    <property type="project" value="UniProtKB-SubCell"/>
</dbReference>